<organism evidence="1 2">
    <name type="scientific">Escherichia coli</name>
    <dbReference type="NCBI Taxonomy" id="562"/>
    <lineage>
        <taxon>Bacteria</taxon>
        <taxon>Pseudomonadati</taxon>
        <taxon>Pseudomonadota</taxon>
        <taxon>Gammaproteobacteria</taxon>
        <taxon>Enterobacterales</taxon>
        <taxon>Enterobacteriaceae</taxon>
        <taxon>Escherichia</taxon>
    </lineage>
</organism>
<dbReference type="PATRIC" id="fig|562.7396.peg.799"/>
<dbReference type="EMBL" id="LGZN01000014">
    <property type="protein sequence ID" value="KNF71135.1"/>
    <property type="molecule type" value="Genomic_DNA"/>
</dbReference>
<protein>
    <submittedName>
        <fullName evidence="1">Uncharacterized protein</fullName>
    </submittedName>
</protein>
<evidence type="ECO:0000313" key="2">
    <source>
        <dbReference type="Proteomes" id="UP000037564"/>
    </source>
</evidence>
<dbReference type="PROSITE" id="PS51257">
    <property type="entry name" value="PROKAR_LIPOPROTEIN"/>
    <property type="match status" value="1"/>
</dbReference>
<proteinExistence type="predicted"/>
<dbReference type="AlphaFoldDB" id="A0A0B1KGZ5"/>
<dbReference type="Proteomes" id="UP000037564">
    <property type="component" value="Unassembled WGS sequence"/>
</dbReference>
<dbReference type="RefSeq" id="WP_042970930.1">
    <property type="nucleotide sequence ID" value="NZ_BDLM01000017.1"/>
</dbReference>
<evidence type="ECO:0000313" key="1">
    <source>
        <dbReference type="EMBL" id="KNF71135.1"/>
    </source>
</evidence>
<sequence length="159" mass="18685">MMKKWLFCLVGVIFSCSALAQTEEQAQKELKRYQDMKPQVEQLLRESLKLYYDMPDAASEYNNGNPEKWRKVITGLKEFDKQIEKIGGNGFDPVYSSCVNMGIQLQDYWSNVLGNNKQFLERSRSLFIQDRMDCFDQFVFGKERIEARKDLAIVNVWDE</sequence>
<accession>A0A0B1KGZ5</accession>
<reference evidence="1 2" key="1">
    <citation type="submission" date="2015-07" db="EMBL/GenBank/DDBJ databases">
        <title>Genome sequences of 64 non-O157:H7 Shiga toxin-producing Escherichia coli strains.</title>
        <authorList>
            <person name="Gonzalez-Escalona N."/>
            <person name="Toro M."/>
            <person name="Timme R."/>
            <person name="Payne J."/>
        </authorList>
    </citation>
    <scope>NUCLEOTIDE SEQUENCE [LARGE SCALE GENOMIC DNA]</scope>
    <source>
        <strain evidence="1 2">CFSAN026843</strain>
    </source>
</reference>
<gene>
    <name evidence="1" type="ORF">WR15_04960</name>
</gene>
<comment type="caution">
    <text evidence="1">The sequence shown here is derived from an EMBL/GenBank/DDBJ whole genome shotgun (WGS) entry which is preliminary data.</text>
</comment>
<name>A0A0B1KGZ5_ECOLX</name>